<evidence type="ECO:0000256" key="5">
    <source>
        <dbReference type="ARBA" id="ARBA00022741"/>
    </source>
</evidence>
<organism evidence="9">
    <name type="scientific">uncultured Chloroflexota bacterium</name>
    <dbReference type="NCBI Taxonomy" id="166587"/>
    <lineage>
        <taxon>Bacteria</taxon>
        <taxon>Bacillati</taxon>
        <taxon>Chloroflexota</taxon>
        <taxon>environmental samples</taxon>
    </lineage>
</organism>
<dbReference type="Pfam" id="PF08352">
    <property type="entry name" value="oligo_HPY"/>
    <property type="match status" value="1"/>
</dbReference>
<dbReference type="GO" id="GO:0005886">
    <property type="term" value="C:plasma membrane"/>
    <property type="evidence" value="ECO:0007669"/>
    <property type="project" value="UniProtKB-SubCell"/>
</dbReference>
<keyword evidence="6 9" id="KW-0067">ATP-binding</keyword>
<dbReference type="Gene3D" id="3.40.50.300">
    <property type="entry name" value="P-loop containing nucleotide triphosphate hydrolases"/>
    <property type="match status" value="1"/>
</dbReference>
<dbReference type="PANTHER" id="PTHR43297">
    <property type="entry name" value="OLIGOPEPTIDE TRANSPORT ATP-BINDING PROTEIN APPD"/>
    <property type="match status" value="1"/>
</dbReference>
<evidence type="ECO:0000313" key="9">
    <source>
        <dbReference type="EMBL" id="BAL57581.1"/>
    </source>
</evidence>
<evidence type="ECO:0000256" key="2">
    <source>
        <dbReference type="ARBA" id="ARBA00005417"/>
    </source>
</evidence>
<dbReference type="InterPro" id="IPR013563">
    <property type="entry name" value="Oligopep_ABC_C"/>
</dbReference>
<comment type="subcellular location">
    <subcellularLocation>
        <location evidence="1">Cell membrane</location>
        <topology evidence="1">Peripheral membrane protein</topology>
    </subcellularLocation>
</comment>
<dbReference type="SUPFAM" id="SSF52540">
    <property type="entry name" value="P-loop containing nucleoside triphosphate hydrolases"/>
    <property type="match status" value="1"/>
</dbReference>
<dbReference type="EMBL" id="AP011779">
    <property type="protein sequence ID" value="BAL57581.1"/>
    <property type="molecule type" value="Genomic_DNA"/>
</dbReference>
<dbReference type="InterPro" id="IPR050388">
    <property type="entry name" value="ABC_Ni/Peptide_Import"/>
</dbReference>
<reference evidence="9" key="1">
    <citation type="journal article" date="2005" name="Environ. Microbiol.">
        <title>Genetic and functional properties of uncultivated thermophilic crenarchaeotes from a subsurface gold mine as revealed by analysis of genome fragments.</title>
        <authorList>
            <person name="Nunoura T."/>
            <person name="Hirayama H."/>
            <person name="Takami H."/>
            <person name="Oida H."/>
            <person name="Nishi S."/>
            <person name="Shimamura S."/>
            <person name="Suzuki Y."/>
            <person name="Inagaki F."/>
            <person name="Takai K."/>
            <person name="Nealson K.H."/>
            <person name="Horikoshi K."/>
        </authorList>
    </citation>
    <scope>NUCLEOTIDE SEQUENCE</scope>
</reference>
<dbReference type="NCBIfam" id="TIGR01727">
    <property type="entry name" value="oligo_HPY"/>
    <property type="match status" value="1"/>
</dbReference>
<evidence type="ECO:0000256" key="7">
    <source>
        <dbReference type="ARBA" id="ARBA00023136"/>
    </source>
</evidence>
<dbReference type="FunFam" id="3.40.50.300:FF:000016">
    <property type="entry name" value="Oligopeptide ABC transporter ATP-binding component"/>
    <property type="match status" value="1"/>
</dbReference>
<feature type="domain" description="ABC transporter" evidence="8">
    <location>
        <begin position="10"/>
        <end position="260"/>
    </location>
</feature>
<evidence type="ECO:0000256" key="3">
    <source>
        <dbReference type="ARBA" id="ARBA00022448"/>
    </source>
</evidence>
<protein>
    <submittedName>
        <fullName evidence="9">Peptide/nickel transport system ATP-binding protein</fullName>
    </submittedName>
</protein>
<dbReference type="GO" id="GO:0015833">
    <property type="term" value="P:peptide transport"/>
    <property type="evidence" value="ECO:0007669"/>
    <property type="project" value="InterPro"/>
</dbReference>
<keyword evidence="7" id="KW-0472">Membrane</keyword>
<evidence type="ECO:0000256" key="6">
    <source>
        <dbReference type="ARBA" id="ARBA00022840"/>
    </source>
</evidence>
<dbReference type="InterPro" id="IPR003439">
    <property type="entry name" value="ABC_transporter-like_ATP-bd"/>
</dbReference>
<dbReference type="GO" id="GO:0005524">
    <property type="term" value="F:ATP binding"/>
    <property type="evidence" value="ECO:0007669"/>
    <property type="project" value="UniProtKB-KW"/>
</dbReference>
<evidence type="ECO:0000259" key="8">
    <source>
        <dbReference type="PROSITE" id="PS50893"/>
    </source>
</evidence>
<sequence length="336" mass="37176">MNRIMTRPLLAVEELQTYFFTRTKIVKAVDGVSFHLYPGETLGLVGESGSGKSVTGRSILRLVPRPGRIVGGRILFKEQDLLTLSERQMRRIRGGQIAAIPQDPMSALNPAFKIKAQLMDVLRLHRGLNGRTAQQTAIELLARVGIPDPEHTLNQYPHQLSGGMRQRVMITIAFSCEPDLIIADEPTSALDVTTQAQIVKLLFDLQEQFGTALILITHDLGLVSKVCDRVLIMYAGRIMEQAPVTELFQHPANPYTRALMQAIPDLGPRQAKLYSIPGSIADLPPESDRCLFISRCPEKIELCQNKGRPPAIPIGPDHQSACWLHTLPSTQKQEAG</sequence>
<evidence type="ECO:0000256" key="1">
    <source>
        <dbReference type="ARBA" id="ARBA00004202"/>
    </source>
</evidence>
<gene>
    <name evidence="9" type="ORF">HGMM_F51E07C26</name>
</gene>
<keyword evidence="3" id="KW-0813">Transport</keyword>
<accession>H5SN45</accession>
<dbReference type="PROSITE" id="PS50893">
    <property type="entry name" value="ABC_TRANSPORTER_2"/>
    <property type="match status" value="1"/>
</dbReference>
<keyword evidence="4" id="KW-1003">Cell membrane</keyword>
<name>H5SN45_9CHLR</name>
<reference evidence="9" key="2">
    <citation type="journal article" date="2012" name="PLoS ONE">
        <title>A Deeply Branching Thermophilic Bacterium with an Ancient Acetyl-CoA Pathway Dominates a Subsurface Ecosystem.</title>
        <authorList>
            <person name="Takami H."/>
            <person name="Noguchi H."/>
            <person name="Takaki Y."/>
            <person name="Uchiyama I."/>
            <person name="Toyoda A."/>
            <person name="Nishi S."/>
            <person name="Chee G.-J."/>
            <person name="Arai W."/>
            <person name="Nunoura T."/>
            <person name="Itoh T."/>
            <person name="Hattori M."/>
            <person name="Takai K."/>
        </authorList>
    </citation>
    <scope>NUCLEOTIDE SEQUENCE</scope>
</reference>
<proteinExistence type="inferred from homology"/>
<dbReference type="InterPro" id="IPR027417">
    <property type="entry name" value="P-loop_NTPase"/>
</dbReference>
<dbReference type="PANTHER" id="PTHR43297:SF2">
    <property type="entry name" value="DIPEPTIDE TRANSPORT ATP-BINDING PROTEIN DPPD"/>
    <property type="match status" value="1"/>
</dbReference>
<dbReference type="GO" id="GO:0016887">
    <property type="term" value="F:ATP hydrolysis activity"/>
    <property type="evidence" value="ECO:0007669"/>
    <property type="project" value="InterPro"/>
</dbReference>
<dbReference type="InterPro" id="IPR003593">
    <property type="entry name" value="AAA+_ATPase"/>
</dbReference>
<evidence type="ECO:0000256" key="4">
    <source>
        <dbReference type="ARBA" id="ARBA00022475"/>
    </source>
</evidence>
<keyword evidence="5" id="KW-0547">Nucleotide-binding</keyword>
<dbReference type="CDD" id="cd03257">
    <property type="entry name" value="ABC_NikE_OppD_transporters"/>
    <property type="match status" value="1"/>
</dbReference>
<dbReference type="AlphaFoldDB" id="H5SN45"/>
<dbReference type="SMART" id="SM00382">
    <property type="entry name" value="AAA"/>
    <property type="match status" value="1"/>
</dbReference>
<comment type="similarity">
    <text evidence="2">Belongs to the ABC transporter superfamily.</text>
</comment>
<dbReference type="Pfam" id="PF00005">
    <property type="entry name" value="ABC_tran"/>
    <property type="match status" value="1"/>
</dbReference>